<dbReference type="OrthoDB" id="162505at2"/>
<dbReference type="SMART" id="SM00345">
    <property type="entry name" value="HTH_GNTR"/>
    <property type="match status" value="1"/>
</dbReference>
<evidence type="ECO:0000259" key="4">
    <source>
        <dbReference type="PROSITE" id="PS50949"/>
    </source>
</evidence>
<dbReference type="InterPro" id="IPR036390">
    <property type="entry name" value="WH_DNA-bd_sf"/>
</dbReference>
<comment type="caution">
    <text evidence="5">The sequence shown here is derived from an EMBL/GenBank/DDBJ whole genome shotgun (WGS) entry which is preliminary data.</text>
</comment>
<proteinExistence type="predicted"/>
<evidence type="ECO:0000256" key="2">
    <source>
        <dbReference type="ARBA" id="ARBA00023125"/>
    </source>
</evidence>
<keyword evidence="2" id="KW-0238">DNA-binding</keyword>
<evidence type="ECO:0000313" key="5">
    <source>
        <dbReference type="EMBL" id="RVT88879.1"/>
    </source>
</evidence>
<dbReference type="SUPFAM" id="SSF46785">
    <property type="entry name" value="Winged helix' DNA-binding domain"/>
    <property type="match status" value="1"/>
</dbReference>
<evidence type="ECO:0000256" key="3">
    <source>
        <dbReference type="ARBA" id="ARBA00023163"/>
    </source>
</evidence>
<reference evidence="5 6" key="1">
    <citation type="submission" date="2019-01" db="EMBL/GenBank/DDBJ databases">
        <authorList>
            <person name="Chen W.-M."/>
        </authorList>
    </citation>
    <scope>NUCLEOTIDE SEQUENCE [LARGE SCALE GENOMIC DNA]</scope>
    <source>
        <strain evidence="5 6">CCP-18</strain>
    </source>
</reference>
<dbReference type="Gene3D" id="6.10.250.1220">
    <property type="match status" value="1"/>
</dbReference>
<name>A0A437LTZ2_9BURK</name>
<dbReference type="Gene3D" id="1.10.10.10">
    <property type="entry name" value="Winged helix-like DNA-binding domain superfamily/Winged helix DNA-binding domain"/>
    <property type="match status" value="1"/>
</dbReference>
<dbReference type="Proteomes" id="UP000288587">
    <property type="component" value="Unassembled WGS sequence"/>
</dbReference>
<evidence type="ECO:0000313" key="6">
    <source>
        <dbReference type="Proteomes" id="UP000288587"/>
    </source>
</evidence>
<keyword evidence="3" id="KW-0804">Transcription</keyword>
<dbReference type="Pfam" id="PF00392">
    <property type="entry name" value="GntR"/>
    <property type="match status" value="1"/>
</dbReference>
<accession>A0A437LTZ2</accession>
<dbReference type="PROSITE" id="PS50949">
    <property type="entry name" value="HTH_GNTR"/>
    <property type="match status" value="1"/>
</dbReference>
<feature type="domain" description="HTH gntR-type" evidence="4">
    <location>
        <begin position="9"/>
        <end position="77"/>
    </location>
</feature>
<dbReference type="GO" id="GO:0003677">
    <property type="term" value="F:DNA binding"/>
    <property type="evidence" value="ECO:0007669"/>
    <property type="project" value="UniProtKB-KW"/>
</dbReference>
<dbReference type="RefSeq" id="WP_127682333.1">
    <property type="nucleotide sequence ID" value="NZ_SACM01000001.1"/>
</dbReference>
<keyword evidence="1" id="KW-0805">Transcription regulation</keyword>
<gene>
    <name evidence="5" type="ORF">EOD73_07905</name>
</gene>
<organism evidence="5 6">
    <name type="scientific">Inhella crocodyli</name>
    <dbReference type="NCBI Taxonomy" id="2499851"/>
    <lineage>
        <taxon>Bacteria</taxon>
        <taxon>Pseudomonadati</taxon>
        <taxon>Pseudomonadota</taxon>
        <taxon>Betaproteobacteria</taxon>
        <taxon>Burkholderiales</taxon>
        <taxon>Sphaerotilaceae</taxon>
        <taxon>Inhella</taxon>
    </lineage>
</organism>
<protein>
    <submittedName>
        <fullName evidence="5">GntR family transcriptional regulator</fullName>
    </submittedName>
</protein>
<dbReference type="EMBL" id="SACM01000001">
    <property type="protein sequence ID" value="RVT88879.1"/>
    <property type="molecule type" value="Genomic_DNA"/>
</dbReference>
<dbReference type="PANTHER" id="PTHR38445:SF10">
    <property type="entry name" value="GNTR-FAMILY TRANSCRIPTIONAL REGULATOR"/>
    <property type="match status" value="1"/>
</dbReference>
<dbReference type="CDD" id="cd07377">
    <property type="entry name" value="WHTH_GntR"/>
    <property type="match status" value="1"/>
</dbReference>
<dbReference type="GO" id="GO:0003700">
    <property type="term" value="F:DNA-binding transcription factor activity"/>
    <property type="evidence" value="ECO:0007669"/>
    <property type="project" value="InterPro"/>
</dbReference>
<dbReference type="InterPro" id="IPR000524">
    <property type="entry name" value="Tscrpt_reg_HTH_GntR"/>
</dbReference>
<sequence length="117" mass="13470">MHNPWNDTAPIYRQLAQQLAGQLLDGDPPEGQPMPSVRTLAQQYLINPLTVSRALQSLVDEGFLEPRRGLGMYVTEGARQRLMTSERDAFLRDEWPVLRERLRRMGLSAKDLNWESH</sequence>
<dbReference type="PANTHER" id="PTHR38445">
    <property type="entry name" value="HTH-TYPE TRANSCRIPTIONAL REPRESSOR YTRA"/>
    <property type="match status" value="1"/>
</dbReference>
<keyword evidence="6" id="KW-1185">Reference proteome</keyword>
<dbReference type="AlphaFoldDB" id="A0A437LTZ2"/>
<dbReference type="InterPro" id="IPR036388">
    <property type="entry name" value="WH-like_DNA-bd_sf"/>
</dbReference>
<evidence type="ECO:0000256" key="1">
    <source>
        <dbReference type="ARBA" id="ARBA00023015"/>
    </source>
</evidence>